<evidence type="ECO:0000313" key="2">
    <source>
        <dbReference type="EMBL" id="KAL0576855.1"/>
    </source>
</evidence>
<sequence>MPSLLKLPAEVLDIISFHVTCSNIVGLPEDLTSFLLVSRHIYRNVSGSPGLQARIFKYKFSHSATARRAFTPKSKEYAWQLKWFTQVLSLVRRRSAALPDPNLAFGEHDPDEPSVSELLFALWIMCLEDDGCNRLQMERVGAYEWVMAFVHTQLYVETDVGWPLEDARNSCALWVLWYLTTKESVIARQQLVNLVLPFVTVPYRYPAAFAPPNHFHLPLLTGGPDPSSDNTHASSIPTPHGKYPIYLSSDRVWRHVHFYRRTPTTIPLVSDSAKLLYFSRRELASFGIPPHLALTREDERERLRQRFIAEAEGNGRVLSRLELERLVSAEVSPTQEDIREMNASLLGGEVAPHSSFGKGGGTALTASPSTVVDPSGRIIAVDESACTSQRWDNDWWRLRQCRSCWLGDESADIEEPPRGGMMAGNPKQGRVYTPGSLTGLWSGRMLIPSQDHLEALLHPSGPQPEEGPAVHHRPQDFTETRLGIATVPVFMRLTEHVSYAPSPVLPCGGKRESTDASEREFDQGLCNGYFPDGMRHNRTSDGKGVVFSVPPPATASTSIHEDYVYHTLSVNDRDATPKDTGRDPQAGRFHDLDTCPGCRAESDARRKARLEQEQLQREAEAGNEEDYEDHTSSEDDSFLEEELPPHDPHKILDCDGIQDVAITGETDDRHGQAWHHYTFHGRVRHHDGMVGILRCPRRPGPGPVFFYGTIIGGTNFVGNWRVANADPGLPAWEGAFSLGKKIE</sequence>
<comment type="caution">
    <text evidence="2">The sequence shown here is derived from an EMBL/GenBank/DDBJ whole genome shotgun (WGS) entry which is preliminary data.</text>
</comment>
<keyword evidence="3" id="KW-1185">Reference proteome</keyword>
<organism evidence="2 3">
    <name type="scientific">Marasmius crinis-equi</name>
    <dbReference type="NCBI Taxonomy" id="585013"/>
    <lineage>
        <taxon>Eukaryota</taxon>
        <taxon>Fungi</taxon>
        <taxon>Dikarya</taxon>
        <taxon>Basidiomycota</taxon>
        <taxon>Agaricomycotina</taxon>
        <taxon>Agaricomycetes</taxon>
        <taxon>Agaricomycetidae</taxon>
        <taxon>Agaricales</taxon>
        <taxon>Marasmiineae</taxon>
        <taxon>Marasmiaceae</taxon>
        <taxon>Marasmius</taxon>
    </lineage>
</organism>
<dbReference type="EMBL" id="JBAHYK010000193">
    <property type="protein sequence ID" value="KAL0576855.1"/>
    <property type="molecule type" value="Genomic_DNA"/>
</dbReference>
<feature type="compositionally biased region" description="Basic and acidic residues" evidence="1">
    <location>
        <begin position="571"/>
        <end position="582"/>
    </location>
</feature>
<evidence type="ECO:0008006" key="4">
    <source>
        <dbReference type="Google" id="ProtNLM"/>
    </source>
</evidence>
<feature type="compositionally biased region" description="Basic and acidic residues" evidence="1">
    <location>
        <begin position="600"/>
        <end position="620"/>
    </location>
</feature>
<feature type="region of interest" description="Disordered" evidence="1">
    <location>
        <begin position="570"/>
        <end position="648"/>
    </location>
</feature>
<gene>
    <name evidence="2" type="ORF">V5O48_005120</name>
</gene>
<name>A0ABR3FN59_9AGAR</name>
<evidence type="ECO:0000256" key="1">
    <source>
        <dbReference type="SAM" id="MobiDB-lite"/>
    </source>
</evidence>
<protein>
    <recommendedName>
        <fullName evidence="4">F-box domain-containing protein</fullName>
    </recommendedName>
</protein>
<dbReference type="Proteomes" id="UP001465976">
    <property type="component" value="Unassembled WGS sequence"/>
</dbReference>
<evidence type="ECO:0000313" key="3">
    <source>
        <dbReference type="Proteomes" id="UP001465976"/>
    </source>
</evidence>
<feature type="compositionally biased region" description="Acidic residues" evidence="1">
    <location>
        <begin position="621"/>
        <end position="642"/>
    </location>
</feature>
<accession>A0ABR3FN59</accession>
<proteinExistence type="predicted"/>
<reference evidence="2 3" key="1">
    <citation type="submission" date="2024-02" db="EMBL/GenBank/DDBJ databases">
        <title>A draft genome for the cacao thread blight pathogen Marasmius crinis-equi.</title>
        <authorList>
            <person name="Cohen S.P."/>
            <person name="Baruah I.K."/>
            <person name="Amoako-Attah I."/>
            <person name="Bukari Y."/>
            <person name="Meinhardt L.W."/>
            <person name="Bailey B.A."/>
        </authorList>
    </citation>
    <scope>NUCLEOTIDE SEQUENCE [LARGE SCALE GENOMIC DNA]</scope>
    <source>
        <strain evidence="2 3">GH-76</strain>
    </source>
</reference>